<feature type="compositionally biased region" description="Low complexity" evidence="2">
    <location>
        <begin position="75"/>
        <end position="86"/>
    </location>
</feature>
<sequence length="474" mass="54428">MAARRGNWHPQPAPTPRIIHLPRRSRLSRSAKAALAAAKARPTRLQAGSSRNLGALFDEERWFAGGGSERRARVEAATSSGDSAGDSGEERWRFQAEILRAESNFLRIEREVALRKLERNRAQMEAALRSAVETLISGSKKIDGSESMGTALKEEIEELEEKLEELQLEKSGTRRVNVRSCGRNFDRQGSVLRRRLEKTADETSVREVREIAAEEKDDKENSPLQSDHPRRFSDVEMLRRWMEGLSKGMLERMEEYGGLLSANSHSTTISRSESKMRCGSRKSHDRCQPQQVVEEKGWAVMGSENCCNCKKAVGRIMEQVRAETQQWSEMQGMLEQVRVEMEELQSSKDLWRHRAITSKINIRSIQTQMLEWKQKAHASEHKVTELQKQVSELQIKLQSTRAALFNPPTSSSRTRSEKWNHDLQRIKNQQQRMLDSHREKEKHVLVCRLKNPQSNFPRRSPLQDIGNNSPMFRP</sequence>
<feature type="region of interest" description="Disordered" evidence="2">
    <location>
        <begin position="203"/>
        <end position="229"/>
    </location>
</feature>
<dbReference type="PANTHER" id="PTHR35468">
    <property type="entry name" value="MYOSIN-LIKE PROTEIN"/>
    <property type="match status" value="1"/>
</dbReference>
<organism evidence="3 4">
    <name type="scientific">Phoenix dactylifera</name>
    <name type="common">Date palm</name>
    <dbReference type="NCBI Taxonomy" id="42345"/>
    <lineage>
        <taxon>Eukaryota</taxon>
        <taxon>Viridiplantae</taxon>
        <taxon>Streptophyta</taxon>
        <taxon>Embryophyta</taxon>
        <taxon>Tracheophyta</taxon>
        <taxon>Spermatophyta</taxon>
        <taxon>Magnoliopsida</taxon>
        <taxon>Liliopsida</taxon>
        <taxon>Arecaceae</taxon>
        <taxon>Coryphoideae</taxon>
        <taxon>Phoeniceae</taxon>
        <taxon>Phoenix</taxon>
    </lineage>
</organism>
<accession>A0A8B7BIW0</accession>
<feature type="compositionally biased region" description="Polar residues" evidence="2">
    <location>
        <begin position="465"/>
        <end position="474"/>
    </location>
</feature>
<dbReference type="RefSeq" id="XP_008777931.3">
    <property type="nucleotide sequence ID" value="XM_008779709.4"/>
</dbReference>
<reference evidence="4" key="1">
    <citation type="submission" date="2025-08" db="UniProtKB">
        <authorList>
            <consortium name="RefSeq"/>
        </authorList>
    </citation>
    <scope>IDENTIFICATION</scope>
    <source>
        <tissue evidence="4">Young leaves</tissue>
    </source>
</reference>
<feature type="coiled-coil region" evidence="1">
    <location>
        <begin position="334"/>
        <end position="440"/>
    </location>
</feature>
<dbReference type="AlphaFoldDB" id="A0A8B7BIW0"/>
<dbReference type="Proteomes" id="UP000228380">
    <property type="component" value="Unplaced"/>
</dbReference>
<evidence type="ECO:0000256" key="1">
    <source>
        <dbReference type="SAM" id="Coils"/>
    </source>
</evidence>
<feature type="coiled-coil region" evidence="1">
    <location>
        <begin position="114"/>
        <end position="176"/>
    </location>
</feature>
<dbReference type="GeneID" id="103697785"/>
<proteinExistence type="predicted"/>
<feature type="region of interest" description="Disordered" evidence="2">
    <location>
        <begin position="452"/>
        <end position="474"/>
    </location>
</feature>
<gene>
    <name evidence="4" type="primary">LOC103697785</name>
</gene>
<feature type="region of interest" description="Disordered" evidence="2">
    <location>
        <begin position="66"/>
        <end position="88"/>
    </location>
</feature>
<dbReference type="PANTHER" id="PTHR35468:SF1">
    <property type="entry name" value="MYOSIN-LIKE PROTEIN"/>
    <property type="match status" value="1"/>
</dbReference>
<protein>
    <submittedName>
        <fullName evidence="4">Myosin-10-like</fullName>
    </submittedName>
</protein>
<evidence type="ECO:0000256" key="2">
    <source>
        <dbReference type="SAM" id="MobiDB-lite"/>
    </source>
</evidence>
<evidence type="ECO:0000313" key="4">
    <source>
        <dbReference type="RefSeq" id="XP_008777931.3"/>
    </source>
</evidence>
<keyword evidence="3" id="KW-1185">Reference proteome</keyword>
<dbReference type="KEGG" id="pda:103697785"/>
<name>A0A8B7BIW0_PHODC</name>
<keyword evidence="1" id="KW-0175">Coiled coil</keyword>
<dbReference type="OrthoDB" id="1921697at2759"/>
<evidence type="ECO:0000313" key="3">
    <source>
        <dbReference type="Proteomes" id="UP000228380"/>
    </source>
</evidence>